<keyword evidence="1" id="KW-0472">Membrane</keyword>
<gene>
    <name evidence="2" type="ORF">ATY39_15670</name>
</gene>
<feature type="transmembrane region" description="Helical" evidence="1">
    <location>
        <begin position="146"/>
        <end position="169"/>
    </location>
</feature>
<reference evidence="3" key="2">
    <citation type="submission" date="2016-03" db="EMBL/GenBank/DDBJ databases">
        <authorList>
            <person name="Ploux O."/>
        </authorList>
    </citation>
    <scope>NUCLEOTIDE SEQUENCE [LARGE SCALE GENOMIC DNA]</scope>
    <source>
        <strain evidence="3">PP9</strain>
    </source>
</reference>
<name>A0A143HGX3_9BACL</name>
<sequence length="244" mass="27251">MLTDDIAHRGEVKELFTIKVESHIRAFFHLILIELVFICLTIGNGTIADSDSVGNLNITFIFSMPVIAYVFSLFWIFAISLKMPTNEGINTSANGFSVRAHLLADFLLLLVISLTIGLTMLLSNYLEIMLVDLLKQDSIVMGYTIWNAPSVFLANFLTMSIVAFSVGCLGYALHALYHASLPLFIFLVAIVLLPINYYIDSLYGFLRNGIFSQEAFLFNLPFLGLSLLCIGLVYLMRNKQEVKG</sequence>
<feature type="transmembrane region" description="Helical" evidence="1">
    <location>
        <begin position="176"/>
        <end position="195"/>
    </location>
</feature>
<accession>A0A143HGX3</accession>
<keyword evidence="1" id="KW-1133">Transmembrane helix</keyword>
<feature type="transmembrane region" description="Helical" evidence="1">
    <location>
        <begin position="60"/>
        <end position="81"/>
    </location>
</feature>
<feature type="transmembrane region" description="Helical" evidence="1">
    <location>
        <begin position="26"/>
        <end position="48"/>
    </location>
</feature>
<organism evidence="2 3">
    <name type="scientific">Rummeliibacillus stabekisii</name>
    <dbReference type="NCBI Taxonomy" id="241244"/>
    <lineage>
        <taxon>Bacteria</taxon>
        <taxon>Bacillati</taxon>
        <taxon>Bacillota</taxon>
        <taxon>Bacilli</taxon>
        <taxon>Bacillales</taxon>
        <taxon>Caryophanaceae</taxon>
        <taxon>Rummeliibacillus</taxon>
    </lineage>
</organism>
<feature type="transmembrane region" description="Helical" evidence="1">
    <location>
        <begin position="102"/>
        <end position="126"/>
    </location>
</feature>
<protein>
    <submittedName>
        <fullName evidence="2">Uncharacterized protein</fullName>
    </submittedName>
</protein>
<dbReference type="STRING" id="241244.ATY39_15670"/>
<keyword evidence="3" id="KW-1185">Reference proteome</keyword>
<dbReference type="EMBL" id="CP014806">
    <property type="protein sequence ID" value="AMX00710.1"/>
    <property type="molecule type" value="Genomic_DNA"/>
</dbReference>
<evidence type="ECO:0000313" key="3">
    <source>
        <dbReference type="Proteomes" id="UP000076021"/>
    </source>
</evidence>
<proteinExistence type="predicted"/>
<dbReference type="Proteomes" id="UP000076021">
    <property type="component" value="Chromosome"/>
</dbReference>
<dbReference type="KEGG" id="rst:ATY39_15670"/>
<keyword evidence="1" id="KW-0812">Transmembrane</keyword>
<evidence type="ECO:0000313" key="2">
    <source>
        <dbReference type="EMBL" id="AMX00710.1"/>
    </source>
</evidence>
<evidence type="ECO:0000256" key="1">
    <source>
        <dbReference type="SAM" id="Phobius"/>
    </source>
</evidence>
<feature type="transmembrane region" description="Helical" evidence="1">
    <location>
        <begin position="215"/>
        <end position="235"/>
    </location>
</feature>
<dbReference type="AlphaFoldDB" id="A0A143HGX3"/>
<dbReference type="RefSeq" id="WP_066791360.1">
    <property type="nucleotide sequence ID" value="NZ_CP014806.1"/>
</dbReference>
<reference evidence="2 3" key="1">
    <citation type="journal article" date="2016" name="Genome Announc.">
        <title>Whole-Genome Sequence of Rummeliibacillus stabekisii Strain PP9 Isolated from Antarctic Soil.</title>
        <authorList>
            <person name="da Mota F.F."/>
            <person name="Vollu R.E."/>
            <person name="Jurelevicius D."/>
            <person name="Seldin L."/>
        </authorList>
    </citation>
    <scope>NUCLEOTIDE SEQUENCE [LARGE SCALE GENOMIC DNA]</scope>
    <source>
        <strain evidence="2 3">PP9</strain>
    </source>
</reference>